<dbReference type="Pfam" id="PF08808">
    <property type="entry name" value="RES"/>
    <property type="match status" value="1"/>
</dbReference>
<dbReference type="EMBL" id="NSGR01000010">
    <property type="protein sequence ID" value="PCH10801.1"/>
    <property type="molecule type" value="Genomic_DNA"/>
</dbReference>
<sequence>MEKGKLLKTEIATNWDIFTTCDEEIIYKIISEICKEKFKLKPTLLNSIIGIRKMYDSNYFSKHSLLKGDWEDFVNDLKYNNRFHSSHFNKGLLKKYCSTMIKYYDKGLEFYRCRISQNDVELPKEKMGPPPKDKATDGRANSLGISRLYLGDSEKTTIHETRTGLYDNVCIAKFRLKEKMIVVDFKRINKISPFQEYLVDDISELAINKKYLEKIDLEMGRVMRKDDNPLDYVPTQYIADFVKSIISEENENNKNLYDGIEFRSVMNPGGYNLAIFNPDLFEVVQVKSKKISHISYE</sequence>
<name>A0A854W6H6_9STRE</name>
<dbReference type="AlphaFoldDB" id="A0A854W6H6"/>
<gene>
    <name evidence="2" type="ORF">A9Y57_02091</name>
</gene>
<reference evidence="2 3" key="1">
    <citation type="submission" date="2016-06" db="EMBL/GenBank/DDBJ databases">
        <authorList>
            <person name="Haines A.N."/>
            <person name="Council K.R."/>
        </authorList>
    </citation>
    <scope>NUCLEOTIDE SEQUENCE [LARGE SCALE GENOMIC DNA]</scope>
    <source>
        <strain evidence="2 3">SP158-29</strain>
    </source>
</reference>
<dbReference type="Proteomes" id="UP000217465">
    <property type="component" value="Unassembled WGS sequence"/>
</dbReference>
<comment type="caution">
    <text evidence="2">The sequence shown here is derived from an EMBL/GenBank/DDBJ whole genome shotgun (WGS) entry which is preliminary data.</text>
</comment>
<dbReference type="InterPro" id="IPR014914">
    <property type="entry name" value="RES_dom"/>
</dbReference>
<protein>
    <submittedName>
        <fullName evidence="2">RES domain protein</fullName>
    </submittedName>
</protein>
<accession>A0A854W6H6</accession>
<feature type="domain" description="RES" evidence="1">
    <location>
        <begin position="123"/>
        <end position="287"/>
    </location>
</feature>
<organism evidence="2 3">
    <name type="scientific">Streptococcus parauberis</name>
    <dbReference type="NCBI Taxonomy" id="1348"/>
    <lineage>
        <taxon>Bacteria</taxon>
        <taxon>Bacillati</taxon>
        <taxon>Bacillota</taxon>
        <taxon>Bacilli</taxon>
        <taxon>Lactobacillales</taxon>
        <taxon>Streptococcaceae</taxon>
        <taxon>Streptococcus</taxon>
    </lineage>
</organism>
<dbReference type="SMART" id="SM00953">
    <property type="entry name" value="RES"/>
    <property type="match status" value="1"/>
</dbReference>
<evidence type="ECO:0000313" key="3">
    <source>
        <dbReference type="Proteomes" id="UP000217465"/>
    </source>
</evidence>
<proteinExistence type="predicted"/>
<evidence type="ECO:0000259" key="1">
    <source>
        <dbReference type="SMART" id="SM00953"/>
    </source>
</evidence>
<dbReference type="RefSeq" id="WP_257866127.1">
    <property type="nucleotide sequence ID" value="NZ_NSGR01000010.1"/>
</dbReference>
<evidence type="ECO:0000313" key="2">
    <source>
        <dbReference type="EMBL" id="PCH10801.1"/>
    </source>
</evidence>